<keyword evidence="2" id="KW-1185">Reference proteome</keyword>
<dbReference type="AlphaFoldDB" id="A0A9N9IK13"/>
<accession>A0A9N9IK13</accession>
<comment type="caution">
    <text evidence="1">The sequence shown here is derived from an EMBL/GenBank/DDBJ whole genome shotgun (WGS) entry which is preliminary data.</text>
</comment>
<dbReference type="Proteomes" id="UP000789375">
    <property type="component" value="Unassembled WGS sequence"/>
</dbReference>
<evidence type="ECO:0000313" key="2">
    <source>
        <dbReference type="Proteomes" id="UP000789375"/>
    </source>
</evidence>
<name>A0A9N9IK13_FUNMO</name>
<protein>
    <submittedName>
        <fullName evidence="1">3797_t:CDS:1</fullName>
    </submittedName>
</protein>
<sequence length="45" mass="4976">VMSSLEEQLVKKIRLNSGGSVPSNYVINNKASSEGKMTREGMLEY</sequence>
<organism evidence="1 2">
    <name type="scientific">Funneliformis mosseae</name>
    <name type="common">Endomycorrhizal fungus</name>
    <name type="synonym">Glomus mosseae</name>
    <dbReference type="NCBI Taxonomy" id="27381"/>
    <lineage>
        <taxon>Eukaryota</taxon>
        <taxon>Fungi</taxon>
        <taxon>Fungi incertae sedis</taxon>
        <taxon>Mucoromycota</taxon>
        <taxon>Glomeromycotina</taxon>
        <taxon>Glomeromycetes</taxon>
        <taxon>Glomerales</taxon>
        <taxon>Glomeraceae</taxon>
        <taxon>Funneliformis</taxon>
    </lineage>
</organism>
<evidence type="ECO:0000313" key="1">
    <source>
        <dbReference type="EMBL" id="CAG8736600.1"/>
    </source>
</evidence>
<gene>
    <name evidence="1" type="ORF">FMOSSE_LOCUS15921</name>
</gene>
<dbReference type="EMBL" id="CAJVPP010018865">
    <property type="protein sequence ID" value="CAG8736600.1"/>
    <property type="molecule type" value="Genomic_DNA"/>
</dbReference>
<proteinExistence type="predicted"/>
<reference evidence="1" key="1">
    <citation type="submission" date="2021-06" db="EMBL/GenBank/DDBJ databases">
        <authorList>
            <person name="Kallberg Y."/>
            <person name="Tangrot J."/>
            <person name="Rosling A."/>
        </authorList>
    </citation>
    <scope>NUCLEOTIDE SEQUENCE</scope>
    <source>
        <strain evidence="1">87-6 pot B 2015</strain>
    </source>
</reference>
<feature type="non-terminal residue" evidence="1">
    <location>
        <position position="1"/>
    </location>
</feature>